<feature type="domain" description="Transketolase N-terminal" evidence="4">
    <location>
        <begin position="31"/>
        <end position="267"/>
    </location>
</feature>
<evidence type="ECO:0000256" key="2">
    <source>
        <dbReference type="ARBA" id="ARBA00007131"/>
    </source>
</evidence>
<evidence type="ECO:0000256" key="1">
    <source>
        <dbReference type="ARBA" id="ARBA00001964"/>
    </source>
</evidence>
<dbReference type="InterPro" id="IPR005474">
    <property type="entry name" value="Transketolase_N"/>
</dbReference>
<dbReference type="OrthoDB" id="8732661at2"/>
<proteinExistence type="inferred from homology"/>
<gene>
    <name evidence="5" type="ORF">MuYL_0160</name>
</gene>
<dbReference type="AlphaFoldDB" id="A0A223NQB8"/>
<evidence type="ECO:0000256" key="3">
    <source>
        <dbReference type="ARBA" id="ARBA00023052"/>
    </source>
</evidence>
<organism evidence="5 6">
    <name type="scientific">Mucilaginibacter xinganensis</name>
    <dbReference type="NCBI Taxonomy" id="1234841"/>
    <lineage>
        <taxon>Bacteria</taxon>
        <taxon>Pseudomonadati</taxon>
        <taxon>Bacteroidota</taxon>
        <taxon>Sphingobacteriia</taxon>
        <taxon>Sphingobacteriales</taxon>
        <taxon>Sphingobacteriaceae</taxon>
        <taxon>Mucilaginibacter</taxon>
    </lineage>
</organism>
<comment type="similarity">
    <text evidence="2">Belongs to the transketolase family.</text>
</comment>
<name>A0A223NQB8_9SPHI</name>
<dbReference type="Pfam" id="PF00456">
    <property type="entry name" value="Transketolase_N"/>
    <property type="match status" value="1"/>
</dbReference>
<evidence type="ECO:0000259" key="4">
    <source>
        <dbReference type="Pfam" id="PF00456"/>
    </source>
</evidence>
<keyword evidence="6" id="KW-1185">Reference proteome</keyword>
<accession>A0A223NQB8</accession>
<dbReference type="Gene3D" id="3.40.50.970">
    <property type="match status" value="1"/>
</dbReference>
<dbReference type="RefSeq" id="WP_094568712.1">
    <property type="nucleotide sequence ID" value="NZ_CP022743.1"/>
</dbReference>
<dbReference type="KEGG" id="muc:MuYL_0160"/>
<dbReference type="Proteomes" id="UP000215002">
    <property type="component" value="Chromosome"/>
</dbReference>
<keyword evidence="3" id="KW-0786">Thiamine pyrophosphate</keyword>
<dbReference type="SUPFAM" id="SSF52518">
    <property type="entry name" value="Thiamin diphosphate-binding fold (THDP-binding)"/>
    <property type="match status" value="1"/>
</dbReference>
<reference evidence="5 6" key="1">
    <citation type="submission" date="2017-08" db="EMBL/GenBank/DDBJ databases">
        <title>Complete genome sequence of Mucilaginibacter sp. strain BJC16-A31.</title>
        <authorList>
            <consortium name="Henan University of Science and Technology"/>
            <person name="You X."/>
        </authorList>
    </citation>
    <scope>NUCLEOTIDE SEQUENCE [LARGE SCALE GENOMIC DNA]</scope>
    <source>
        <strain evidence="5 6">BJC16-A31</strain>
    </source>
</reference>
<sequence>MQTATMPVTRLEVTALKVREHIIKMSTNGGCFVGASLSAADLIVYLYSEFLNIHKHNLDDPNRDYLFLSKGHDVPALYGTFAELGLLDPDRLKNHLSLDDNIYWHPNTNIPGIEFHSGSLGHLPSVAIGVAIDIKIKGGTNKVVCIMGDGELNEGTCWEAALVANAYKLDNLIFVIDRNQFQANMATEDLIPLEPLHDKFTAFGAAVKRINGHDFEALHEAFSAYPFQPGKLNVVIADTIRGKGLPSIERRADRWFCNFNTAEVDDLLKELHGEHLTQLISETLMVR</sequence>
<comment type="cofactor">
    <cofactor evidence="1">
        <name>thiamine diphosphate</name>
        <dbReference type="ChEBI" id="CHEBI:58937"/>
    </cofactor>
</comment>
<dbReference type="InterPro" id="IPR029061">
    <property type="entry name" value="THDP-binding"/>
</dbReference>
<evidence type="ECO:0000313" key="5">
    <source>
        <dbReference type="EMBL" id="ASU32063.1"/>
    </source>
</evidence>
<protein>
    <submittedName>
        <fullName evidence="5">Transketolase</fullName>
    </submittedName>
</protein>
<evidence type="ECO:0000313" key="6">
    <source>
        <dbReference type="Proteomes" id="UP000215002"/>
    </source>
</evidence>
<dbReference type="PANTHER" id="PTHR47514:SF1">
    <property type="entry name" value="TRANSKETOLASE N-TERMINAL SECTION-RELATED"/>
    <property type="match status" value="1"/>
</dbReference>
<dbReference type="EMBL" id="CP022743">
    <property type="protein sequence ID" value="ASU32063.1"/>
    <property type="molecule type" value="Genomic_DNA"/>
</dbReference>
<dbReference type="PANTHER" id="PTHR47514">
    <property type="entry name" value="TRANSKETOLASE N-TERMINAL SECTION-RELATED"/>
    <property type="match status" value="1"/>
</dbReference>